<dbReference type="SUPFAM" id="SSF55874">
    <property type="entry name" value="ATPase domain of HSP90 chaperone/DNA topoisomerase II/histidine kinase"/>
    <property type="match status" value="1"/>
</dbReference>
<keyword evidence="2" id="KW-0723">Serine/threonine-protein kinase</keyword>
<dbReference type="PANTHER" id="PTHR35526:SF3">
    <property type="entry name" value="ANTI-SIGMA-F FACTOR RSBW"/>
    <property type="match status" value="1"/>
</dbReference>
<dbReference type="RefSeq" id="WP_006304002.1">
    <property type="nucleotide sequence ID" value="NZ_AEDQ01000017.1"/>
</dbReference>
<name>A0ABP2J4X9_9ACTN</name>
<dbReference type="EMBL" id="AEDQ01000017">
    <property type="protein sequence ID" value="EFL44291.1"/>
    <property type="molecule type" value="Genomic_DNA"/>
</dbReference>
<dbReference type="CDD" id="cd07043">
    <property type="entry name" value="STAS_anti-anti-sigma_factors"/>
    <property type="match status" value="1"/>
</dbReference>
<reference evidence="5 6" key="1">
    <citation type="submission" date="2010-08" db="EMBL/GenBank/DDBJ databases">
        <authorList>
            <person name="Durkin A.S."/>
            <person name="Madupu R."/>
            <person name="Torralba M."/>
            <person name="Gillis M."/>
            <person name="Methe B."/>
            <person name="Sutton G."/>
            <person name="Nelson K.E."/>
        </authorList>
    </citation>
    <scope>NUCLEOTIDE SEQUENCE [LARGE SCALE GENOMIC DNA]</scope>
    <source>
        <strain evidence="5 6">PB189-T1-4</strain>
    </source>
</reference>
<sequence>MHMNAIMNVGLIAIPSDIDVTTVARIRDTIRDYINANCPTLILNLRDVHYVDSAGMAMLWCTVRSVRAYGGSVRFVEVHPHVLRALKISRMVDYISVRTFHTHAIADVDTHAEALWQRVVEITTSDLAATRARVQDVLNDIQCSDDMRFDMMLAIGEAMGNVADHAQSDCAMVQISVYADRVAMDVSDCGQGFALDNAQTVPSEPEHSYAERGRGIQLMRILVDEVSITKRVCHRGTRVHLVKLLKV</sequence>
<dbReference type="InterPro" id="IPR003658">
    <property type="entry name" value="Anti-sigma_ant"/>
</dbReference>
<dbReference type="InterPro" id="IPR003594">
    <property type="entry name" value="HATPase_dom"/>
</dbReference>
<dbReference type="SUPFAM" id="SSF52091">
    <property type="entry name" value="SpoIIaa-like"/>
    <property type="match status" value="1"/>
</dbReference>
<gene>
    <name evidence="5" type="ORF">HMPREF9248_1043</name>
</gene>
<organism evidence="5 6">
    <name type="scientific">Fannyhessea vaginae PB189-T1-4</name>
    <dbReference type="NCBI Taxonomy" id="866774"/>
    <lineage>
        <taxon>Bacteria</taxon>
        <taxon>Bacillati</taxon>
        <taxon>Actinomycetota</taxon>
        <taxon>Coriobacteriia</taxon>
        <taxon>Coriobacteriales</taxon>
        <taxon>Atopobiaceae</taxon>
        <taxon>Fannyhessea</taxon>
    </lineage>
</organism>
<keyword evidence="2" id="KW-0808">Transferase</keyword>
<dbReference type="PROSITE" id="PS50801">
    <property type="entry name" value="STAS"/>
    <property type="match status" value="1"/>
</dbReference>
<evidence type="ECO:0000259" key="4">
    <source>
        <dbReference type="PROSITE" id="PS50801"/>
    </source>
</evidence>
<evidence type="ECO:0000256" key="2">
    <source>
        <dbReference type="ARBA" id="ARBA00022527"/>
    </source>
</evidence>
<keyword evidence="2" id="KW-0418">Kinase</keyword>
<dbReference type="InterPro" id="IPR050267">
    <property type="entry name" value="Anti-sigma-factor_SerPK"/>
</dbReference>
<dbReference type="NCBIfam" id="TIGR00377">
    <property type="entry name" value="ant_ant_sig"/>
    <property type="match status" value="1"/>
</dbReference>
<evidence type="ECO:0000313" key="5">
    <source>
        <dbReference type="EMBL" id="EFL44291.1"/>
    </source>
</evidence>
<feature type="domain" description="STAS" evidence="4">
    <location>
        <begin position="1"/>
        <end position="108"/>
    </location>
</feature>
<protein>
    <recommendedName>
        <fullName evidence="3">Anti-sigma factor antagonist</fullName>
    </recommendedName>
</protein>
<dbReference type="InterPro" id="IPR002645">
    <property type="entry name" value="STAS_dom"/>
</dbReference>
<evidence type="ECO:0000313" key="6">
    <source>
        <dbReference type="Proteomes" id="UP000004431"/>
    </source>
</evidence>
<accession>A0ABP2J4X9</accession>
<dbReference type="Proteomes" id="UP000004431">
    <property type="component" value="Unassembled WGS sequence"/>
</dbReference>
<dbReference type="PANTHER" id="PTHR35526">
    <property type="entry name" value="ANTI-SIGMA-F FACTOR RSBW-RELATED"/>
    <property type="match status" value="1"/>
</dbReference>
<comment type="caution">
    <text evidence="5">The sequence shown here is derived from an EMBL/GenBank/DDBJ whole genome shotgun (WGS) entry which is preliminary data.</text>
</comment>
<dbReference type="InterPro" id="IPR036890">
    <property type="entry name" value="HATPase_C_sf"/>
</dbReference>
<dbReference type="Pfam" id="PF13581">
    <property type="entry name" value="HATPase_c_2"/>
    <property type="match status" value="1"/>
</dbReference>
<comment type="similarity">
    <text evidence="1 3">Belongs to the anti-sigma-factor antagonist family.</text>
</comment>
<dbReference type="CDD" id="cd16936">
    <property type="entry name" value="HATPase_RsbW-like"/>
    <property type="match status" value="1"/>
</dbReference>
<dbReference type="Gene3D" id="3.30.750.24">
    <property type="entry name" value="STAS domain"/>
    <property type="match status" value="1"/>
</dbReference>
<dbReference type="InterPro" id="IPR036513">
    <property type="entry name" value="STAS_dom_sf"/>
</dbReference>
<evidence type="ECO:0000256" key="1">
    <source>
        <dbReference type="ARBA" id="ARBA00009013"/>
    </source>
</evidence>
<dbReference type="Pfam" id="PF01740">
    <property type="entry name" value="STAS"/>
    <property type="match status" value="1"/>
</dbReference>
<evidence type="ECO:0000256" key="3">
    <source>
        <dbReference type="RuleBase" id="RU003749"/>
    </source>
</evidence>
<keyword evidence="6" id="KW-1185">Reference proteome</keyword>
<dbReference type="Gene3D" id="3.30.565.10">
    <property type="entry name" value="Histidine kinase-like ATPase, C-terminal domain"/>
    <property type="match status" value="1"/>
</dbReference>
<proteinExistence type="inferred from homology"/>